<dbReference type="EMBL" id="QQTP01000012">
    <property type="protein sequence ID" value="RDJ21430.1"/>
    <property type="molecule type" value="Genomic_DNA"/>
</dbReference>
<feature type="signal peptide" evidence="2">
    <location>
        <begin position="1"/>
        <end position="21"/>
    </location>
</feature>
<comment type="caution">
    <text evidence="3">The sequence shown here is derived from an EMBL/GenBank/DDBJ whole genome shotgun (WGS) entry which is preliminary data.</text>
</comment>
<dbReference type="Gene3D" id="3.40.190.150">
    <property type="entry name" value="Bordetella uptake gene, domain 1"/>
    <property type="match status" value="1"/>
</dbReference>
<feature type="chain" id="PRO_5030068250" evidence="2">
    <location>
        <begin position="22"/>
        <end position="325"/>
    </location>
</feature>
<evidence type="ECO:0000256" key="1">
    <source>
        <dbReference type="ARBA" id="ARBA00006987"/>
    </source>
</evidence>
<sequence length="325" mass="34788">MIGRIVLALLVQLAVLLPAAAQGSADGFPRQLIKIIVPYPPGGSTDPVARTVAEELRARFNQPVIVENRPGAAGSIGTDAVAKADPDGYTVLFHTSVITVDPSFKKHLPYNVSKDLRPLAQVAIGPYLLVTHPSLPAKTVAEFIAYARANPGKLNFGSAGQGSSGHLIGELFGLQTGIDMVHVPFRGGGPSIQALMGNEVQLLFDTVTASRALAEGGQIKALAVTSPERSPLMPEMPTMRESGMSQGFEQVYWLGFFVPAATPELIVTKLSDAIIDIVKQPKIQDWMKLQGLVPRALGPAAFKTVVERDIETWRTVIRDAKIEAQ</sequence>
<keyword evidence="4" id="KW-1185">Reference proteome</keyword>
<dbReference type="OrthoDB" id="7374750at2"/>
<dbReference type="RefSeq" id="WP_114831178.1">
    <property type="nucleotide sequence ID" value="NZ_QQTO01000033.1"/>
</dbReference>
<comment type="similarity">
    <text evidence="1">Belongs to the UPF0065 (bug) family.</text>
</comment>
<evidence type="ECO:0000256" key="2">
    <source>
        <dbReference type="SAM" id="SignalP"/>
    </source>
</evidence>
<dbReference type="AlphaFoldDB" id="A0A370L1K0"/>
<accession>A0A370L1K0</accession>
<dbReference type="Proteomes" id="UP000255207">
    <property type="component" value="Unassembled WGS sequence"/>
</dbReference>
<gene>
    <name evidence="3" type="ORF">DWE98_20555</name>
</gene>
<keyword evidence="2" id="KW-0732">Signal</keyword>
<dbReference type="InterPro" id="IPR042100">
    <property type="entry name" value="Bug_dom1"/>
</dbReference>
<dbReference type="CDD" id="cd13578">
    <property type="entry name" value="PBP2_Bug27"/>
    <property type="match status" value="1"/>
</dbReference>
<protein>
    <submittedName>
        <fullName evidence="3">Tripartite tricarboxylate transporter substrate binding protein</fullName>
    </submittedName>
</protein>
<dbReference type="PANTHER" id="PTHR42928">
    <property type="entry name" value="TRICARBOXYLATE-BINDING PROTEIN"/>
    <property type="match status" value="1"/>
</dbReference>
<evidence type="ECO:0000313" key="3">
    <source>
        <dbReference type="EMBL" id="RDJ21430.1"/>
    </source>
</evidence>
<proteinExistence type="inferred from homology"/>
<name>A0A370L1K0_9HYPH</name>
<reference evidence="4" key="1">
    <citation type="submission" date="2018-07" db="EMBL/GenBank/DDBJ databases">
        <authorList>
            <person name="Safronova V.I."/>
            <person name="Chirak E.R."/>
            <person name="Sazanova A.L."/>
        </authorList>
    </citation>
    <scope>NUCLEOTIDE SEQUENCE [LARGE SCALE GENOMIC DNA]</scope>
    <source>
        <strain evidence="4">RCAM04685</strain>
    </source>
</reference>
<dbReference type="SUPFAM" id="SSF53850">
    <property type="entry name" value="Periplasmic binding protein-like II"/>
    <property type="match status" value="1"/>
</dbReference>
<dbReference type="InterPro" id="IPR005064">
    <property type="entry name" value="BUG"/>
</dbReference>
<dbReference type="Gene3D" id="3.40.190.10">
    <property type="entry name" value="Periplasmic binding protein-like II"/>
    <property type="match status" value="1"/>
</dbReference>
<dbReference type="PIRSF" id="PIRSF017082">
    <property type="entry name" value="YflP"/>
    <property type="match status" value="1"/>
</dbReference>
<organism evidence="3 4">
    <name type="scientific">Bosea caraganae</name>
    <dbReference type="NCBI Taxonomy" id="2763117"/>
    <lineage>
        <taxon>Bacteria</taxon>
        <taxon>Pseudomonadati</taxon>
        <taxon>Pseudomonadota</taxon>
        <taxon>Alphaproteobacteria</taxon>
        <taxon>Hyphomicrobiales</taxon>
        <taxon>Boseaceae</taxon>
        <taxon>Bosea</taxon>
    </lineage>
</organism>
<dbReference type="PANTHER" id="PTHR42928:SF5">
    <property type="entry name" value="BLR1237 PROTEIN"/>
    <property type="match status" value="1"/>
</dbReference>
<evidence type="ECO:0000313" key="4">
    <source>
        <dbReference type="Proteomes" id="UP000255207"/>
    </source>
</evidence>
<dbReference type="Pfam" id="PF03401">
    <property type="entry name" value="TctC"/>
    <property type="match status" value="1"/>
</dbReference>